<dbReference type="SUPFAM" id="SSF53244">
    <property type="entry name" value="MurD-like peptide ligases, peptide-binding domain"/>
    <property type="match status" value="1"/>
</dbReference>
<comment type="similarity">
    <text evidence="10">Belongs to the MurCDEF family. MurF subfamily.</text>
</comment>
<dbReference type="Gene3D" id="3.40.1390.10">
    <property type="entry name" value="MurE/MurF, N-terminal domain"/>
    <property type="match status" value="1"/>
</dbReference>
<reference evidence="14 15" key="1">
    <citation type="submission" date="2024-07" db="EMBL/GenBank/DDBJ databases">
        <title>Uliginosibacterium flavum JJ3220;KACC:17644.</title>
        <authorList>
            <person name="Kim M.K."/>
        </authorList>
    </citation>
    <scope>NUCLEOTIDE SEQUENCE [LARGE SCALE GENOMIC DNA]</scope>
    <source>
        <strain evidence="14 15">KACC:17644</strain>
    </source>
</reference>
<keyword evidence="9 10" id="KW-0961">Cell wall biogenesis/degradation</keyword>
<sequence length="455" mass="47842">MMSLQEAALATHGKLLGADAQFLVVSTDTREDLHGKLFVALCGERFDAHDYLDQAAAQGAVAALVDCREDLQAPFGLPLVKVADTRLALGALASHWRDKFSIPLIGVTGSNGKTTVKEMCAAILRVWLGEEAVLATQGNLNNDIGLPQMLLRLNAAHRAAVIEMGMNHPGEIAYLAALAKPSVAIVTNAQRAHLAGMGGLKAVAEEKGEIYRALGPQGVAIINVDDEHATYWYAEHGDAEAIGFGLDHAADVTATCVAQGLGSLVRLRTQQGEAEFVLPVPGVHNVRNALAAVAATLAAGAPLDAVVRGLSGFVGAKGRLQRKHGLRGATLLDDTYNANPDSVRAGIDVLAEAPGCKILVIGDMGEIGEMSAQYHDEIGGYAKSAGVDRLFALGEQSALTARNFGSGGEHFDTVEDLIEAVQAALGPDVLVLIKGSRFMRMERVAEALTLLKNKD</sequence>
<comment type="function">
    <text evidence="10 11">Involved in cell wall formation. Catalyzes the final step in the synthesis of UDP-N-acetylmuramoyl-pentapeptide, the precursor of murein.</text>
</comment>
<dbReference type="InterPro" id="IPR036565">
    <property type="entry name" value="Mur-like_cat_sf"/>
</dbReference>
<dbReference type="EC" id="6.3.2.10" evidence="10 11"/>
<accession>A0ABV2TKF9</accession>
<keyword evidence="8 10" id="KW-0131">Cell cycle</keyword>
<dbReference type="InterPro" id="IPR035911">
    <property type="entry name" value="MurE/MurF_N"/>
</dbReference>
<dbReference type="Pfam" id="PF02875">
    <property type="entry name" value="Mur_ligase_C"/>
    <property type="match status" value="1"/>
</dbReference>
<evidence type="ECO:0000256" key="3">
    <source>
        <dbReference type="ARBA" id="ARBA00022618"/>
    </source>
</evidence>
<dbReference type="RefSeq" id="WP_354600878.1">
    <property type="nucleotide sequence ID" value="NZ_JBEWZI010000008.1"/>
</dbReference>
<dbReference type="NCBIfam" id="TIGR01143">
    <property type="entry name" value="murF"/>
    <property type="match status" value="1"/>
</dbReference>
<dbReference type="SUPFAM" id="SSF63418">
    <property type="entry name" value="MurE/MurF N-terminal domain"/>
    <property type="match status" value="1"/>
</dbReference>
<dbReference type="PANTHER" id="PTHR43024">
    <property type="entry name" value="UDP-N-ACETYLMURAMOYL-TRIPEPTIDE--D-ALANYL-D-ALANINE LIGASE"/>
    <property type="match status" value="1"/>
</dbReference>
<dbReference type="GO" id="GO:0047480">
    <property type="term" value="F:UDP-N-acetylmuramoyl-tripeptide-D-alanyl-D-alanine ligase activity"/>
    <property type="evidence" value="ECO:0007669"/>
    <property type="project" value="UniProtKB-EC"/>
</dbReference>
<comment type="pathway">
    <text evidence="10 11">Cell wall biogenesis; peptidoglycan biosynthesis.</text>
</comment>
<gene>
    <name evidence="10 14" type="primary">murF</name>
    <name evidence="14" type="ORF">ABXR19_09465</name>
</gene>
<keyword evidence="5 10" id="KW-0067">ATP-binding</keyword>
<dbReference type="InterPro" id="IPR013221">
    <property type="entry name" value="Mur_ligase_cen"/>
</dbReference>
<dbReference type="HAMAP" id="MF_02019">
    <property type="entry name" value="MurF"/>
    <property type="match status" value="1"/>
</dbReference>
<feature type="binding site" evidence="10">
    <location>
        <begin position="109"/>
        <end position="115"/>
    </location>
    <ligand>
        <name>ATP</name>
        <dbReference type="ChEBI" id="CHEBI:30616"/>
    </ligand>
</feature>
<evidence type="ECO:0000259" key="13">
    <source>
        <dbReference type="Pfam" id="PF08245"/>
    </source>
</evidence>
<keyword evidence="1 10" id="KW-0963">Cytoplasm</keyword>
<keyword evidence="4 10" id="KW-0547">Nucleotide-binding</keyword>
<evidence type="ECO:0000313" key="15">
    <source>
        <dbReference type="Proteomes" id="UP001549691"/>
    </source>
</evidence>
<evidence type="ECO:0000256" key="8">
    <source>
        <dbReference type="ARBA" id="ARBA00023306"/>
    </source>
</evidence>
<evidence type="ECO:0000259" key="12">
    <source>
        <dbReference type="Pfam" id="PF02875"/>
    </source>
</evidence>
<keyword evidence="6 10" id="KW-0133">Cell shape</keyword>
<dbReference type="SUPFAM" id="SSF53623">
    <property type="entry name" value="MurD-like peptide ligases, catalytic domain"/>
    <property type="match status" value="1"/>
</dbReference>
<dbReference type="EMBL" id="JBEWZI010000008">
    <property type="protein sequence ID" value="MET7014417.1"/>
    <property type="molecule type" value="Genomic_DNA"/>
</dbReference>
<organism evidence="14 15">
    <name type="scientific">Uliginosibacterium flavum</name>
    <dbReference type="NCBI Taxonomy" id="1396831"/>
    <lineage>
        <taxon>Bacteria</taxon>
        <taxon>Pseudomonadati</taxon>
        <taxon>Pseudomonadota</taxon>
        <taxon>Betaproteobacteria</taxon>
        <taxon>Rhodocyclales</taxon>
        <taxon>Zoogloeaceae</taxon>
        <taxon>Uliginosibacterium</taxon>
    </lineage>
</organism>
<keyword evidence="7 10" id="KW-0573">Peptidoglycan synthesis</keyword>
<evidence type="ECO:0000256" key="4">
    <source>
        <dbReference type="ARBA" id="ARBA00022741"/>
    </source>
</evidence>
<dbReference type="Gene3D" id="3.40.1190.10">
    <property type="entry name" value="Mur-like, catalytic domain"/>
    <property type="match status" value="1"/>
</dbReference>
<evidence type="ECO:0000256" key="5">
    <source>
        <dbReference type="ARBA" id="ARBA00022840"/>
    </source>
</evidence>
<dbReference type="InterPro" id="IPR004101">
    <property type="entry name" value="Mur_ligase_C"/>
</dbReference>
<name>A0ABV2TKF9_9RHOO</name>
<evidence type="ECO:0000313" key="14">
    <source>
        <dbReference type="EMBL" id="MET7014417.1"/>
    </source>
</evidence>
<feature type="domain" description="Mur ligase C-terminal" evidence="12">
    <location>
        <begin position="318"/>
        <end position="437"/>
    </location>
</feature>
<proteinExistence type="inferred from homology"/>
<dbReference type="InterPro" id="IPR051046">
    <property type="entry name" value="MurCDEF_CellWall_CoF430Synth"/>
</dbReference>
<protein>
    <recommendedName>
        <fullName evidence="10 11">UDP-N-acetylmuramoyl-tripeptide--D-alanyl-D-alanine ligase</fullName>
        <ecNumber evidence="10 11">6.3.2.10</ecNumber>
    </recommendedName>
    <alternativeName>
        <fullName evidence="10">D-alanyl-D-alanine-adding enzyme</fullName>
    </alternativeName>
</protein>
<keyword evidence="3 10" id="KW-0132">Cell division</keyword>
<dbReference type="Proteomes" id="UP001549691">
    <property type="component" value="Unassembled WGS sequence"/>
</dbReference>
<dbReference type="Gene3D" id="3.90.190.20">
    <property type="entry name" value="Mur ligase, C-terminal domain"/>
    <property type="match status" value="1"/>
</dbReference>
<evidence type="ECO:0000256" key="9">
    <source>
        <dbReference type="ARBA" id="ARBA00023316"/>
    </source>
</evidence>
<comment type="subcellular location">
    <subcellularLocation>
        <location evidence="10 11">Cytoplasm</location>
    </subcellularLocation>
</comment>
<dbReference type="InterPro" id="IPR036615">
    <property type="entry name" value="Mur_ligase_C_dom_sf"/>
</dbReference>
<dbReference type="Pfam" id="PF08245">
    <property type="entry name" value="Mur_ligase_M"/>
    <property type="match status" value="1"/>
</dbReference>
<feature type="domain" description="Mur ligase central" evidence="13">
    <location>
        <begin position="107"/>
        <end position="295"/>
    </location>
</feature>
<evidence type="ECO:0000256" key="11">
    <source>
        <dbReference type="RuleBase" id="RU004136"/>
    </source>
</evidence>
<evidence type="ECO:0000256" key="7">
    <source>
        <dbReference type="ARBA" id="ARBA00022984"/>
    </source>
</evidence>
<dbReference type="PANTHER" id="PTHR43024:SF1">
    <property type="entry name" value="UDP-N-ACETYLMURAMOYL-TRIPEPTIDE--D-ALANYL-D-ALANINE LIGASE"/>
    <property type="match status" value="1"/>
</dbReference>
<evidence type="ECO:0000256" key="10">
    <source>
        <dbReference type="HAMAP-Rule" id="MF_02019"/>
    </source>
</evidence>
<evidence type="ECO:0000256" key="6">
    <source>
        <dbReference type="ARBA" id="ARBA00022960"/>
    </source>
</evidence>
<keyword evidence="15" id="KW-1185">Reference proteome</keyword>
<comment type="caution">
    <text evidence="14">The sequence shown here is derived from an EMBL/GenBank/DDBJ whole genome shotgun (WGS) entry which is preliminary data.</text>
</comment>
<comment type="catalytic activity">
    <reaction evidence="10 11">
        <text>D-alanyl-D-alanine + UDP-N-acetyl-alpha-D-muramoyl-L-alanyl-gamma-D-glutamyl-meso-2,6-diaminopimelate + ATP = UDP-N-acetyl-alpha-D-muramoyl-L-alanyl-gamma-D-glutamyl-meso-2,6-diaminopimeloyl-D-alanyl-D-alanine + ADP + phosphate + H(+)</text>
        <dbReference type="Rhea" id="RHEA:28374"/>
        <dbReference type="ChEBI" id="CHEBI:15378"/>
        <dbReference type="ChEBI" id="CHEBI:30616"/>
        <dbReference type="ChEBI" id="CHEBI:43474"/>
        <dbReference type="ChEBI" id="CHEBI:57822"/>
        <dbReference type="ChEBI" id="CHEBI:61386"/>
        <dbReference type="ChEBI" id="CHEBI:83905"/>
        <dbReference type="ChEBI" id="CHEBI:456216"/>
        <dbReference type="EC" id="6.3.2.10"/>
    </reaction>
</comment>
<evidence type="ECO:0000256" key="1">
    <source>
        <dbReference type="ARBA" id="ARBA00022490"/>
    </source>
</evidence>
<evidence type="ECO:0000256" key="2">
    <source>
        <dbReference type="ARBA" id="ARBA00022598"/>
    </source>
</evidence>
<dbReference type="InterPro" id="IPR005863">
    <property type="entry name" value="UDP-N-AcMur_synth"/>
</dbReference>
<keyword evidence="2 10" id="KW-0436">Ligase</keyword>